<evidence type="ECO:0000256" key="4">
    <source>
        <dbReference type="ARBA" id="ARBA00022729"/>
    </source>
</evidence>
<sequence>AYWDDSKSSSTSEALACRFVAVPEQKKVRYLGTSKIGDYLFGVSDDLSFVDMEISNNDSFKWRYSQLFFLYRDSSGKTKNCPQGRNTILTFRCDPAKNETKVELPSSCPDGTCDGCLFHIIITSRFACPVCLEADYIRILGECRLGRQTVHYVPAEHCVFAGQNSMETKVIQCRFLPIEVQIAIGLTLSIALILLISLARVWKKNKRLEYKYMKLIESSGKSGELPAVESCALHEGDEEDEDENNVDRVVFTKGKANKWFNKGKFSSSHPNNSRVVDCTGSENRALTADNDD</sequence>
<dbReference type="InterPro" id="IPR044865">
    <property type="entry name" value="MRH_dom"/>
</dbReference>
<protein>
    <submittedName>
        <fullName evidence="11">MRH domain-containing protein</fullName>
    </submittedName>
</protein>
<comment type="similarity">
    <text evidence="2">Belongs to the ELAPOR family.</text>
</comment>
<dbReference type="Pfam" id="PF23087">
    <property type="entry name" value="MRH_ELAPOR1_9th"/>
    <property type="match status" value="1"/>
</dbReference>
<dbReference type="InterPro" id="IPR009011">
    <property type="entry name" value="Man6P_isomerase_rcpt-bd_dom_sf"/>
</dbReference>
<feature type="compositionally biased region" description="Polar residues" evidence="7">
    <location>
        <begin position="264"/>
        <end position="284"/>
    </location>
</feature>
<feature type="transmembrane region" description="Helical" evidence="8">
    <location>
        <begin position="182"/>
        <end position="202"/>
    </location>
</feature>
<evidence type="ECO:0000256" key="7">
    <source>
        <dbReference type="SAM" id="MobiDB-lite"/>
    </source>
</evidence>
<reference evidence="11" key="1">
    <citation type="submission" date="2022-11" db="UniProtKB">
        <authorList>
            <consortium name="WormBaseParasite"/>
        </authorList>
    </citation>
    <scope>IDENTIFICATION</scope>
</reference>
<comment type="subcellular location">
    <subcellularLocation>
        <location evidence="1">Cell membrane</location>
        <topology evidence="1">Single-pass type I membrane protein</topology>
    </subcellularLocation>
</comment>
<evidence type="ECO:0000256" key="5">
    <source>
        <dbReference type="ARBA" id="ARBA00023157"/>
    </source>
</evidence>
<keyword evidence="10" id="KW-1185">Reference proteome</keyword>
<evidence type="ECO:0000256" key="1">
    <source>
        <dbReference type="ARBA" id="ARBA00004251"/>
    </source>
</evidence>
<evidence type="ECO:0000256" key="3">
    <source>
        <dbReference type="ARBA" id="ARBA00022475"/>
    </source>
</evidence>
<dbReference type="SUPFAM" id="SSF50911">
    <property type="entry name" value="Mannose 6-phosphate receptor domain"/>
    <property type="match status" value="1"/>
</dbReference>
<keyword evidence="8" id="KW-0472">Membrane</keyword>
<dbReference type="PANTHER" id="PTHR22727:SF15">
    <property type="entry name" value="MRH DOMAIN-CONTAINING PROTEIN"/>
    <property type="match status" value="1"/>
</dbReference>
<dbReference type="InterPro" id="IPR039181">
    <property type="entry name" value="Elapor1/2"/>
</dbReference>
<accession>A0A915JKQ0</accession>
<evidence type="ECO:0000313" key="10">
    <source>
        <dbReference type="Proteomes" id="UP000887565"/>
    </source>
</evidence>
<dbReference type="PROSITE" id="PS51914">
    <property type="entry name" value="MRH"/>
    <property type="match status" value="1"/>
</dbReference>
<name>A0A915JKQ0_ROMCU</name>
<evidence type="ECO:0000256" key="8">
    <source>
        <dbReference type="SAM" id="Phobius"/>
    </source>
</evidence>
<evidence type="ECO:0000259" key="9">
    <source>
        <dbReference type="PROSITE" id="PS51914"/>
    </source>
</evidence>
<dbReference type="WBParaSite" id="nRc.2.0.1.t26652-RA">
    <property type="protein sequence ID" value="nRc.2.0.1.t26652-RA"/>
    <property type="gene ID" value="nRc.2.0.1.g26652"/>
</dbReference>
<dbReference type="GO" id="GO:0005886">
    <property type="term" value="C:plasma membrane"/>
    <property type="evidence" value="ECO:0007669"/>
    <property type="project" value="UniProtKB-SubCell"/>
</dbReference>
<keyword evidence="4" id="KW-0732">Signal</keyword>
<organism evidence="10 11">
    <name type="scientific">Romanomermis culicivorax</name>
    <name type="common">Nematode worm</name>
    <dbReference type="NCBI Taxonomy" id="13658"/>
    <lineage>
        <taxon>Eukaryota</taxon>
        <taxon>Metazoa</taxon>
        <taxon>Ecdysozoa</taxon>
        <taxon>Nematoda</taxon>
        <taxon>Enoplea</taxon>
        <taxon>Dorylaimia</taxon>
        <taxon>Mermithida</taxon>
        <taxon>Mermithoidea</taxon>
        <taxon>Mermithidae</taxon>
        <taxon>Romanomermis</taxon>
    </lineage>
</organism>
<dbReference type="InterPro" id="IPR056607">
    <property type="entry name" value="Elapor1/2_MRH"/>
</dbReference>
<feature type="domain" description="MRH" evidence="9">
    <location>
        <begin position="15"/>
        <end position="130"/>
    </location>
</feature>
<keyword evidence="3" id="KW-1003">Cell membrane</keyword>
<keyword evidence="5" id="KW-1015">Disulfide bond</keyword>
<evidence type="ECO:0000256" key="2">
    <source>
        <dbReference type="ARBA" id="ARBA00007627"/>
    </source>
</evidence>
<dbReference type="PANTHER" id="PTHR22727">
    <property type="entry name" value="PROTEIN CBG13728"/>
    <property type="match status" value="1"/>
</dbReference>
<dbReference type="Proteomes" id="UP000887565">
    <property type="component" value="Unplaced"/>
</dbReference>
<evidence type="ECO:0000313" key="11">
    <source>
        <dbReference type="WBParaSite" id="nRc.2.0.1.t26652-RA"/>
    </source>
</evidence>
<evidence type="ECO:0000256" key="6">
    <source>
        <dbReference type="ARBA" id="ARBA00023180"/>
    </source>
</evidence>
<keyword evidence="6" id="KW-0325">Glycoprotein</keyword>
<keyword evidence="8" id="KW-1133">Transmembrane helix</keyword>
<proteinExistence type="inferred from homology"/>
<feature type="region of interest" description="Disordered" evidence="7">
    <location>
        <begin position="264"/>
        <end position="292"/>
    </location>
</feature>
<keyword evidence="8" id="KW-0812">Transmembrane</keyword>
<dbReference type="AlphaFoldDB" id="A0A915JKQ0"/>